<dbReference type="STRING" id="688269.Theth_0875"/>
<dbReference type="KEGG" id="tta:Theth_0875"/>
<comment type="subcellular location">
    <subcellularLocation>
        <location evidence="1 8">Cell membrane</location>
        <topology evidence="1 8">Multi-pass membrane protein</topology>
    </subcellularLocation>
</comment>
<dbReference type="AlphaFoldDB" id="F7YYD6"/>
<feature type="transmembrane region" description="Helical" evidence="8">
    <location>
        <begin position="293"/>
        <end position="311"/>
    </location>
</feature>
<dbReference type="UniPathway" id="UPA00219"/>
<feature type="transmembrane region" description="Helical" evidence="8">
    <location>
        <begin position="331"/>
        <end position="353"/>
    </location>
</feature>
<dbReference type="PANTHER" id="PTHR47019:SF1">
    <property type="entry name" value="LIPID II FLIPPASE MURJ"/>
    <property type="match status" value="1"/>
</dbReference>
<keyword evidence="3 8" id="KW-0812">Transmembrane</keyword>
<feature type="transmembrane region" description="Helical" evidence="8">
    <location>
        <begin position="365"/>
        <end position="384"/>
    </location>
</feature>
<dbReference type="GO" id="GO:0015648">
    <property type="term" value="F:lipid-linked peptidoglycan transporter activity"/>
    <property type="evidence" value="ECO:0007669"/>
    <property type="project" value="UniProtKB-UniRule"/>
</dbReference>
<dbReference type="GO" id="GO:0008360">
    <property type="term" value="P:regulation of cell shape"/>
    <property type="evidence" value="ECO:0007669"/>
    <property type="project" value="UniProtKB-UniRule"/>
</dbReference>
<feature type="transmembrane region" description="Helical" evidence="8">
    <location>
        <begin position="78"/>
        <end position="97"/>
    </location>
</feature>
<dbReference type="EMBL" id="CP002351">
    <property type="protein sequence ID" value="AEH50959.1"/>
    <property type="molecule type" value="Genomic_DNA"/>
</dbReference>
<keyword evidence="2 8" id="KW-1003">Cell membrane</keyword>
<feature type="transmembrane region" description="Helical" evidence="8">
    <location>
        <begin position="422"/>
        <end position="441"/>
    </location>
</feature>
<keyword evidence="4 8" id="KW-0133">Cell shape</keyword>
<keyword evidence="6 8" id="KW-1133">Transmembrane helix</keyword>
<feature type="transmembrane region" description="Helical" evidence="8">
    <location>
        <begin position="447"/>
        <end position="466"/>
    </location>
</feature>
<evidence type="ECO:0000256" key="2">
    <source>
        <dbReference type="ARBA" id="ARBA00022475"/>
    </source>
</evidence>
<feature type="transmembrane region" description="Helical" evidence="8">
    <location>
        <begin position="117"/>
        <end position="143"/>
    </location>
</feature>
<feature type="transmembrane region" description="Helical" evidence="8">
    <location>
        <begin position="42"/>
        <end position="66"/>
    </location>
</feature>
<dbReference type="NCBIfam" id="TIGR01695">
    <property type="entry name" value="murJ_mviN"/>
    <property type="match status" value="1"/>
</dbReference>
<comment type="function">
    <text evidence="8 9">Involved in peptidoglycan biosynthesis. Transports lipid-linked peptidoglycan precursors from the inner to the outer leaflet of the cytoplasmic membrane.</text>
</comment>
<keyword evidence="8 9" id="KW-0813">Transport</keyword>
<evidence type="ECO:0000256" key="7">
    <source>
        <dbReference type="ARBA" id="ARBA00023136"/>
    </source>
</evidence>
<gene>
    <name evidence="8" type="primary">murJ</name>
    <name evidence="10" type="ORF">Theth_0875</name>
</gene>
<evidence type="ECO:0000256" key="4">
    <source>
        <dbReference type="ARBA" id="ARBA00022960"/>
    </source>
</evidence>
<dbReference type="Pfam" id="PF03023">
    <property type="entry name" value="MurJ"/>
    <property type="match status" value="1"/>
</dbReference>
<evidence type="ECO:0000313" key="11">
    <source>
        <dbReference type="Proteomes" id="UP000006804"/>
    </source>
</evidence>
<protein>
    <recommendedName>
        <fullName evidence="8">Probable lipid II flippase MurJ</fullName>
    </recommendedName>
</protein>
<evidence type="ECO:0000256" key="9">
    <source>
        <dbReference type="PIRNR" id="PIRNR002869"/>
    </source>
</evidence>
<dbReference type="InterPro" id="IPR004268">
    <property type="entry name" value="MurJ"/>
</dbReference>
<keyword evidence="7 8" id="KW-0472">Membrane</keyword>
<dbReference type="GO" id="GO:0005886">
    <property type="term" value="C:plasma membrane"/>
    <property type="evidence" value="ECO:0007669"/>
    <property type="project" value="UniProtKB-SubCell"/>
</dbReference>
<evidence type="ECO:0000256" key="6">
    <source>
        <dbReference type="ARBA" id="ARBA00022989"/>
    </source>
</evidence>
<feature type="transmembrane region" description="Helical" evidence="8">
    <location>
        <begin position="150"/>
        <end position="170"/>
    </location>
</feature>
<dbReference type="CDD" id="cd13123">
    <property type="entry name" value="MATE_MurJ_like"/>
    <property type="match status" value="1"/>
</dbReference>
<dbReference type="GO" id="GO:0071555">
    <property type="term" value="P:cell wall organization"/>
    <property type="evidence" value="ECO:0007669"/>
    <property type="project" value="UniProtKB-UniRule"/>
</dbReference>
<keyword evidence="11" id="KW-1185">Reference proteome</keyword>
<keyword evidence="5 8" id="KW-0573">Peptidoglycan synthesis</keyword>
<dbReference type="GO" id="GO:0009252">
    <property type="term" value="P:peptidoglycan biosynthetic process"/>
    <property type="evidence" value="ECO:0007669"/>
    <property type="project" value="UniProtKB-UniRule"/>
</dbReference>
<comment type="pathway">
    <text evidence="8">Cell wall biogenesis; peptidoglycan biosynthesis.</text>
</comment>
<feature type="transmembrane region" description="Helical" evidence="8">
    <location>
        <begin position="182"/>
        <end position="205"/>
    </location>
</feature>
<dbReference type="GO" id="GO:0034204">
    <property type="term" value="P:lipid translocation"/>
    <property type="evidence" value="ECO:0007669"/>
    <property type="project" value="TreeGrafter"/>
</dbReference>
<dbReference type="PANTHER" id="PTHR47019">
    <property type="entry name" value="LIPID II FLIPPASE MURJ"/>
    <property type="match status" value="1"/>
</dbReference>
<proteinExistence type="inferred from homology"/>
<evidence type="ECO:0000313" key="10">
    <source>
        <dbReference type="EMBL" id="AEH50959.1"/>
    </source>
</evidence>
<dbReference type="OrthoDB" id="9804143at2"/>
<evidence type="ECO:0000256" key="3">
    <source>
        <dbReference type="ARBA" id="ARBA00022692"/>
    </source>
</evidence>
<evidence type="ECO:0000256" key="8">
    <source>
        <dbReference type="HAMAP-Rule" id="MF_02078"/>
    </source>
</evidence>
<dbReference type="RefSeq" id="WP_013932181.1">
    <property type="nucleotide sequence ID" value="NC_015707.1"/>
</dbReference>
<feature type="transmembrane region" description="Helical" evidence="8">
    <location>
        <begin position="390"/>
        <end position="410"/>
    </location>
</feature>
<dbReference type="HAMAP" id="MF_02078">
    <property type="entry name" value="MurJ_MviN"/>
    <property type="match status" value="1"/>
</dbReference>
<feature type="transmembrane region" description="Helical" evidence="8">
    <location>
        <begin position="217"/>
        <end position="239"/>
    </location>
</feature>
<sequence length="480" mass="53310" precursor="true">MTEIVKYGALFALATLISRFTGLVRDVLLANKFGAGSEFDAYVIAISFPFLLRRAFAEGAMTSAFVPLYNEKKDKNKFASAVITCLGLTTLTIVLVVEIYPKLVPLILATKAKPEVFTLATFLARISVPFIFFIFLWAVLYSIQNSHNVFFIPALSPVMMNIGIICGTIFSKLFDPPILGPTLGFTVGGALMFLTLVPGTLRLGFKYKPTFQGFSEFLKLFFPALIAMTVSEFNVMIDVNVASFLGPGNVSILQYANRFYQLPFGVFGVAMSTVVLPLMSYDKERYDEHLKNSLQLSLFLTLPSMVGLVVLSKRLMILVYQHGAFTHEDAVKTGFVLLFYSLGLPIYSIVAVLSRACHSKKNMRTPFVATVLSFLVNAIMDFVLGLTIGINGIAVATTLAGFCSMIYLWLKVKPKVDLVHVIKISLASIIMGIFVLTLSFLNASRLYTIVLVFCGMLAYMVLSKVFKLREFEEFFKLLRR</sequence>
<accession>F7YYD6</accession>
<keyword evidence="8 9" id="KW-0961">Cell wall biogenesis/degradation</keyword>
<dbReference type="PIRSF" id="PIRSF002869">
    <property type="entry name" value="MviN"/>
    <property type="match status" value="1"/>
</dbReference>
<evidence type="ECO:0000256" key="5">
    <source>
        <dbReference type="ARBA" id="ARBA00022984"/>
    </source>
</evidence>
<evidence type="ECO:0000256" key="1">
    <source>
        <dbReference type="ARBA" id="ARBA00004651"/>
    </source>
</evidence>
<dbReference type="InterPro" id="IPR051050">
    <property type="entry name" value="Lipid_II_flippase_MurJ/MviN"/>
</dbReference>
<name>F7YYD6_9THEM</name>
<organism evidence="10 11">
    <name type="scientific">Pseudothermotoga thermarum DSM 5069</name>
    <dbReference type="NCBI Taxonomy" id="688269"/>
    <lineage>
        <taxon>Bacteria</taxon>
        <taxon>Thermotogati</taxon>
        <taxon>Thermotogota</taxon>
        <taxon>Thermotogae</taxon>
        <taxon>Thermotogales</taxon>
        <taxon>Thermotogaceae</taxon>
        <taxon>Pseudothermotoga</taxon>
    </lineage>
</organism>
<feature type="transmembrane region" description="Helical" evidence="8">
    <location>
        <begin position="259"/>
        <end position="281"/>
    </location>
</feature>
<reference evidence="10 11" key="1">
    <citation type="submission" date="2010-11" db="EMBL/GenBank/DDBJ databases">
        <title>The complete genome of Thermotoga thermarum DSM 5069.</title>
        <authorList>
            <consortium name="US DOE Joint Genome Institute (JGI-PGF)"/>
            <person name="Lucas S."/>
            <person name="Copeland A."/>
            <person name="Lapidus A."/>
            <person name="Bruce D."/>
            <person name="Goodwin L."/>
            <person name="Pitluck S."/>
            <person name="Kyrpides N."/>
            <person name="Mavromatis K."/>
            <person name="Ivanova N."/>
            <person name="Zeytun A."/>
            <person name="Brettin T."/>
            <person name="Detter J.C."/>
            <person name="Tapia R."/>
            <person name="Han C."/>
            <person name="Land M."/>
            <person name="Hauser L."/>
            <person name="Markowitz V."/>
            <person name="Cheng J.-F."/>
            <person name="Hugenholtz P."/>
            <person name="Woyke T."/>
            <person name="Wu D."/>
            <person name="Spring S."/>
            <person name="Schroeder M."/>
            <person name="Brambilla E."/>
            <person name="Klenk H.-P."/>
            <person name="Eisen J.A."/>
        </authorList>
    </citation>
    <scope>NUCLEOTIDE SEQUENCE [LARGE SCALE GENOMIC DNA]</scope>
    <source>
        <strain evidence="10 11">DSM 5069</strain>
    </source>
</reference>
<dbReference type="HOGENOM" id="CLU_006797_5_0_0"/>
<dbReference type="PRINTS" id="PR01806">
    <property type="entry name" value="VIRFACTRMVIN"/>
</dbReference>
<dbReference type="Proteomes" id="UP000006804">
    <property type="component" value="Chromosome"/>
</dbReference>
<dbReference type="PATRIC" id="fig|688269.3.peg.899"/>
<dbReference type="eggNOG" id="COG0728">
    <property type="taxonomic scope" value="Bacteria"/>
</dbReference>
<comment type="similarity">
    <text evidence="8 9">Belongs to the MurJ/MviN family.</text>
</comment>